<dbReference type="InterPro" id="IPR001849">
    <property type="entry name" value="PH_domain"/>
</dbReference>
<dbReference type="InterPro" id="IPR011993">
    <property type="entry name" value="PH-like_dom_sf"/>
</dbReference>
<evidence type="ECO:0000313" key="2">
    <source>
        <dbReference type="EMBL" id="KAL0156769.1"/>
    </source>
</evidence>
<organism evidence="2 3">
    <name type="scientific">Cirrhinus mrigala</name>
    <name type="common">Mrigala</name>
    <dbReference type="NCBI Taxonomy" id="683832"/>
    <lineage>
        <taxon>Eukaryota</taxon>
        <taxon>Metazoa</taxon>
        <taxon>Chordata</taxon>
        <taxon>Craniata</taxon>
        <taxon>Vertebrata</taxon>
        <taxon>Euteleostomi</taxon>
        <taxon>Actinopterygii</taxon>
        <taxon>Neopterygii</taxon>
        <taxon>Teleostei</taxon>
        <taxon>Ostariophysi</taxon>
        <taxon>Cypriniformes</taxon>
        <taxon>Cyprinidae</taxon>
        <taxon>Labeoninae</taxon>
        <taxon>Labeonini</taxon>
        <taxon>Cirrhinus</taxon>
    </lineage>
</organism>
<name>A0ABD0N3P1_CIRMR</name>
<dbReference type="Proteomes" id="UP001529510">
    <property type="component" value="Unassembled WGS sequence"/>
</dbReference>
<evidence type="ECO:0000313" key="3">
    <source>
        <dbReference type="Proteomes" id="UP001529510"/>
    </source>
</evidence>
<dbReference type="SUPFAM" id="SSF50729">
    <property type="entry name" value="PH domain-like"/>
    <property type="match status" value="1"/>
</dbReference>
<comment type="caution">
    <text evidence="2">The sequence shown here is derived from an EMBL/GenBank/DDBJ whole genome shotgun (WGS) entry which is preliminary data.</text>
</comment>
<accession>A0ABD0N3P1</accession>
<proteinExistence type="predicted"/>
<keyword evidence="3" id="KW-1185">Reference proteome</keyword>
<dbReference type="PROSITE" id="PS50003">
    <property type="entry name" value="PH_DOMAIN"/>
    <property type="match status" value="1"/>
</dbReference>
<feature type="non-terminal residue" evidence="2">
    <location>
        <position position="64"/>
    </location>
</feature>
<sequence length="64" mass="7405">MLIRCAMAAKLKGCRNRCFSFIFKGRRKNLDLIASSKEEAKKWVSGMEKVMIGMHNLNRQQNSE</sequence>
<evidence type="ECO:0000259" key="1">
    <source>
        <dbReference type="PROSITE" id="PS50003"/>
    </source>
</evidence>
<feature type="domain" description="PH" evidence="1">
    <location>
        <begin position="1"/>
        <end position="52"/>
    </location>
</feature>
<dbReference type="EMBL" id="JAMKFB020000024">
    <property type="protein sequence ID" value="KAL0156769.1"/>
    <property type="molecule type" value="Genomic_DNA"/>
</dbReference>
<gene>
    <name evidence="2" type="ORF">M9458_048015</name>
</gene>
<dbReference type="Gene3D" id="2.30.29.30">
    <property type="entry name" value="Pleckstrin-homology domain (PH domain)/Phosphotyrosine-binding domain (PTB)"/>
    <property type="match status" value="1"/>
</dbReference>
<reference evidence="2 3" key="1">
    <citation type="submission" date="2024-05" db="EMBL/GenBank/DDBJ databases">
        <title>Genome sequencing and assembly of Indian major carp, Cirrhinus mrigala (Hamilton, 1822).</title>
        <authorList>
            <person name="Mohindra V."/>
            <person name="Chowdhury L.M."/>
            <person name="Lal K."/>
            <person name="Jena J.K."/>
        </authorList>
    </citation>
    <scope>NUCLEOTIDE SEQUENCE [LARGE SCALE GENOMIC DNA]</scope>
    <source>
        <strain evidence="2">CM1030</strain>
        <tissue evidence="2">Blood</tissue>
    </source>
</reference>
<protein>
    <recommendedName>
        <fullName evidence="1">PH domain-containing protein</fullName>
    </recommendedName>
</protein>
<dbReference type="AlphaFoldDB" id="A0ABD0N3P1"/>